<evidence type="ECO:0000313" key="6">
    <source>
        <dbReference type="Proteomes" id="UP000277300"/>
    </source>
</evidence>
<evidence type="ECO:0000256" key="2">
    <source>
        <dbReference type="SAM" id="MobiDB-lite"/>
    </source>
</evidence>
<gene>
    <name evidence="4" type="ORF">BBJ29_004129</name>
    <name evidence="5" type="ORF">BBP00_00005598</name>
</gene>
<reference evidence="6 7" key="1">
    <citation type="submission" date="2018-07" db="EMBL/GenBank/DDBJ databases">
        <title>Genome sequencing of oomycete isolates from Chile give support for New Zealand origin for Phytophthora kernoviae and make available the first Nothophytophthora sp. genome.</title>
        <authorList>
            <person name="Studholme D.J."/>
            <person name="Sanfuentes E."/>
            <person name="Panda P."/>
            <person name="Hill R."/>
            <person name="Sambles C."/>
            <person name="Grant M."/>
            <person name="Williams N.M."/>
            <person name="Mcdougal R.L."/>
        </authorList>
    </citation>
    <scope>NUCLEOTIDE SEQUENCE [LARGE SCALE GENOMIC DNA]</scope>
    <source>
        <strain evidence="5">Chile6</strain>
        <strain evidence="4">Chile7</strain>
    </source>
</reference>
<evidence type="ECO:0000256" key="3">
    <source>
        <dbReference type="SAM" id="Phobius"/>
    </source>
</evidence>
<dbReference type="Proteomes" id="UP000284657">
    <property type="component" value="Unassembled WGS sequence"/>
</dbReference>
<evidence type="ECO:0000256" key="1">
    <source>
        <dbReference type="SAM" id="Coils"/>
    </source>
</evidence>
<organism evidence="5 6">
    <name type="scientific">Phytophthora kernoviae</name>
    <dbReference type="NCBI Taxonomy" id="325452"/>
    <lineage>
        <taxon>Eukaryota</taxon>
        <taxon>Sar</taxon>
        <taxon>Stramenopiles</taxon>
        <taxon>Oomycota</taxon>
        <taxon>Peronosporomycetes</taxon>
        <taxon>Peronosporales</taxon>
        <taxon>Peronosporaceae</taxon>
        <taxon>Phytophthora</taxon>
    </lineage>
</organism>
<feature type="transmembrane region" description="Helical" evidence="3">
    <location>
        <begin position="323"/>
        <end position="342"/>
    </location>
</feature>
<dbReference type="AlphaFoldDB" id="A0A3F2RNF7"/>
<keyword evidence="3" id="KW-0812">Transmembrane</keyword>
<proteinExistence type="predicted"/>
<protein>
    <submittedName>
        <fullName evidence="5">Uncharacterized protein</fullName>
    </submittedName>
</protein>
<keyword evidence="3" id="KW-0472">Membrane</keyword>
<dbReference type="EMBL" id="MBAD02002513">
    <property type="protein sequence ID" value="RLN47025.1"/>
    <property type="molecule type" value="Genomic_DNA"/>
</dbReference>
<accession>A0A3F2RNF7</accession>
<keyword evidence="1" id="KW-0175">Coiled coil</keyword>
<evidence type="ECO:0000313" key="4">
    <source>
        <dbReference type="EMBL" id="RLN47025.1"/>
    </source>
</evidence>
<feature type="coiled-coil region" evidence="1">
    <location>
        <begin position="254"/>
        <end position="281"/>
    </location>
</feature>
<evidence type="ECO:0000313" key="7">
    <source>
        <dbReference type="Proteomes" id="UP000284657"/>
    </source>
</evidence>
<dbReference type="Proteomes" id="UP000277300">
    <property type="component" value="Unassembled WGS sequence"/>
</dbReference>
<feature type="region of interest" description="Disordered" evidence="2">
    <location>
        <begin position="152"/>
        <end position="172"/>
    </location>
</feature>
<dbReference type="OrthoDB" id="167541at2759"/>
<sequence>MILTDDKAISIVMRKPKREIVERPLNEKDYDTMWGLDPVRKYLFVATNQFGEKISCSTREFYEDAHYKKSDNKNRIWEANCADVLQAVRNMPTKKTASLDRLEEYVKCMIPRMDMLLTFRMTKSLRKLRFRRYKLAKKKLKLRTANMARMPTSMPKASRIKERGSKQAASETVDEMLSEAEKMRQRQDVEDGLRRTSEQLKEDVRNLKEYAQDKMGQMSDVMRDAAESAHKTTGFAGGAKSPAVPTDTLSDSVMESLKTASEQLSAEISDLGERVESVKARVSESMQAAGGRAAKTWYQSSEAAKNVGEHEYCLPLPTNRICARHVTFVAIPLLVMLLMFILRRCYPKKWNASVHKMKQSHAMLSPDIPAGEQLQGHLSKTADTIHGKAECEKQRAGRLMDEMHNQCAKTDNKKDQ</sequence>
<dbReference type="EMBL" id="MBDO02000168">
    <property type="protein sequence ID" value="RLN61124.1"/>
    <property type="molecule type" value="Genomic_DNA"/>
</dbReference>
<keyword evidence="3" id="KW-1133">Transmembrane helix</keyword>
<evidence type="ECO:0000313" key="5">
    <source>
        <dbReference type="EMBL" id="RLN61124.1"/>
    </source>
</evidence>
<name>A0A3F2RNF7_9STRA</name>
<comment type="caution">
    <text evidence="5">The sequence shown here is derived from an EMBL/GenBank/DDBJ whole genome shotgun (WGS) entry which is preliminary data.</text>
</comment>